<dbReference type="InterPro" id="IPR009539">
    <property type="entry name" value="VANGL"/>
</dbReference>
<feature type="region of interest" description="Disordered" evidence="8">
    <location>
        <begin position="13"/>
        <end position="54"/>
    </location>
</feature>
<sequence length="555" mass="62357">MYHRRSNGVRFSSEGWEGIGDLRHRSPPAAAATKAARPNRRRREGGRVRGSPGAVRISVDQDDRWADNTTAITGNTSEHSYTCEEVRGLARRFPLADDPSKPVVPMRCARYLWVGTAFIICSVAFVSPLAMVLLPKLATLLPTASNNSNMNYNYLWTTSACSVSCEGQLLSFCFKLLFLLIGMWAVFARRAVADLPRLFVARAAVLALVVFLTFAYWLFYAVRIVQRREPDYSAIVSFALSAVDSLLFVHYLAVVLLELRHLRPEYKIVIVRSPDGHSQTITVGFLSIQRAAVDVLRTYYKDFPVYNPFLDKIPGANGNRMKLKGGGSQVSASFKLYNNIDGGPIGDAMGMPEVNAQALMMAAARRRDTGHNERFYDELEWERRVRKRRCRLISAADEAFSLVRRSHEEKGPCVPMDSHEAAQAVFPGLARSLRKFLRVTRQQPRHTAEHVVSHLAQYLRFDMSPRSFLERFFSPSETLEASPLQTKWSIICPQLVSGALQHGTVFQLRCHAPGTDSGVQLLCSVVRLPFFNLTEEVFDPKSDKFTLRLSSETSV</sequence>
<keyword evidence="3 9" id="KW-0812">Transmembrane</keyword>
<dbReference type="AlphaFoldDB" id="A0A914XG01"/>
<reference evidence="11" key="1">
    <citation type="submission" date="2022-11" db="UniProtKB">
        <authorList>
            <consortium name="WormBaseParasite"/>
        </authorList>
    </citation>
    <scope>IDENTIFICATION</scope>
</reference>
<dbReference type="Pfam" id="PF06638">
    <property type="entry name" value="Strabismus"/>
    <property type="match status" value="1"/>
</dbReference>
<feature type="compositionally biased region" description="Low complexity" evidence="8">
    <location>
        <begin position="27"/>
        <end position="36"/>
    </location>
</feature>
<feature type="transmembrane region" description="Helical" evidence="9">
    <location>
        <begin position="232"/>
        <end position="257"/>
    </location>
</feature>
<feature type="transmembrane region" description="Helical" evidence="9">
    <location>
        <begin position="199"/>
        <end position="220"/>
    </location>
</feature>
<evidence type="ECO:0000256" key="5">
    <source>
        <dbReference type="ARBA" id="ARBA00023136"/>
    </source>
</evidence>
<evidence type="ECO:0000256" key="2">
    <source>
        <dbReference type="ARBA" id="ARBA00022475"/>
    </source>
</evidence>
<keyword evidence="2 7" id="KW-1003">Cell membrane</keyword>
<comment type="subcellular location">
    <subcellularLocation>
        <location evidence="1">Cell membrane</location>
        <topology evidence="1">Multi-pass membrane protein</topology>
    </subcellularLocation>
</comment>
<name>A0A914XG01_9BILA</name>
<proteinExistence type="inferred from homology"/>
<dbReference type="PANTHER" id="PTHR20886">
    <property type="entry name" value="VANG-LIKE PROTEIN"/>
    <property type="match status" value="1"/>
</dbReference>
<evidence type="ECO:0000256" key="6">
    <source>
        <dbReference type="ARBA" id="ARBA00025718"/>
    </source>
</evidence>
<evidence type="ECO:0000256" key="9">
    <source>
        <dbReference type="SAM" id="Phobius"/>
    </source>
</evidence>
<evidence type="ECO:0000313" key="11">
    <source>
        <dbReference type="WBParaSite" id="PSAMB.scaffold8121size6600.g30963.t1"/>
    </source>
</evidence>
<evidence type="ECO:0000256" key="7">
    <source>
        <dbReference type="PIRNR" id="PIRNR007991"/>
    </source>
</evidence>
<evidence type="ECO:0000313" key="10">
    <source>
        <dbReference type="Proteomes" id="UP000887566"/>
    </source>
</evidence>
<comment type="similarity">
    <text evidence="6 7">Belongs to the Vang family.</text>
</comment>
<keyword evidence="5 7" id="KW-0472">Membrane</keyword>
<keyword evidence="10" id="KW-1185">Reference proteome</keyword>
<dbReference type="PIRSF" id="PIRSF007991">
    <property type="entry name" value="Strabismus"/>
    <property type="match status" value="1"/>
</dbReference>
<feature type="transmembrane region" description="Helical" evidence="9">
    <location>
        <begin position="111"/>
        <end position="134"/>
    </location>
</feature>
<evidence type="ECO:0000256" key="1">
    <source>
        <dbReference type="ARBA" id="ARBA00004651"/>
    </source>
</evidence>
<keyword evidence="4 9" id="KW-1133">Transmembrane helix</keyword>
<organism evidence="10 11">
    <name type="scientific">Plectus sambesii</name>
    <dbReference type="NCBI Taxonomy" id="2011161"/>
    <lineage>
        <taxon>Eukaryota</taxon>
        <taxon>Metazoa</taxon>
        <taxon>Ecdysozoa</taxon>
        <taxon>Nematoda</taxon>
        <taxon>Chromadorea</taxon>
        <taxon>Plectida</taxon>
        <taxon>Plectina</taxon>
        <taxon>Plectoidea</taxon>
        <taxon>Plectidae</taxon>
        <taxon>Plectus</taxon>
    </lineage>
</organism>
<evidence type="ECO:0000256" key="8">
    <source>
        <dbReference type="SAM" id="MobiDB-lite"/>
    </source>
</evidence>
<dbReference type="GO" id="GO:0005886">
    <property type="term" value="C:plasma membrane"/>
    <property type="evidence" value="ECO:0007669"/>
    <property type="project" value="UniProtKB-SubCell"/>
</dbReference>
<evidence type="ECO:0000256" key="3">
    <source>
        <dbReference type="ARBA" id="ARBA00022692"/>
    </source>
</evidence>
<dbReference type="Proteomes" id="UP000887566">
    <property type="component" value="Unplaced"/>
</dbReference>
<feature type="transmembrane region" description="Helical" evidence="9">
    <location>
        <begin position="154"/>
        <end position="187"/>
    </location>
</feature>
<accession>A0A914XG01</accession>
<dbReference type="WBParaSite" id="PSAMB.scaffold8121size6600.g30963.t1">
    <property type="protein sequence ID" value="PSAMB.scaffold8121size6600.g30963.t1"/>
    <property type="gene ID" value="PSAMB.scaffold8121size6600.g30963"/>
</dbReference>
<protein>
    <recommendedName>
        <fullName evidence="7">Vang-like protein</fullName>
    </recommendedName>
</protein>
<evidence type="ECO:0000256" key="4">
    <source>
        <dbReference type="ARBA" id="ARBA00022989"/>
    </source>
</evidence>